<protein>
    <submittedName>
        <fullName evidence="2">Uncharacterized protein</fullName>
    </submittedName>
</protein>
<proteinExistence type="predicted"/>
<accession>A0A7J8JFY8</accession>
<evidence type="ECO:0000313" key="2">
    <source>
        <dbReference type="EMBL" id="KAF6495803.1"/>
    </source>
</evidence>
<name>A0A7J8JFY8_ROUAE</name>
<gene>
    <name evidence="2" type="ORF">HJG63_010169</name>
</gene>
<dbReference type="AlphaFoldDB" id="A0A7J8JFY8"/>
<dbReference type="Proteomes" id="UP000593571">
    <property type="component" value="Unassembled WGS sequence"/>
</dbReference>
<organism evidence="2 3">
    <name type="scientific">Rousettus aegyptiacus</name>
    <name type="common">Egyptian fruit bat</name>
    <name type="synonym">Pteropus aegyptiacus</name>
    <dbReference type="NCBI Taxonomy" id="9407"/>
    <lineage>
        <taxon>Eukaryota</taxon>
        <taxon>Metazoa</taxon>
        <taxon>Chordata</taxon>
        <taxon>Craniata</taxon>
        <taxon>Vertebrata</taxon>
        <taxon>Euteleostomi</taxon>
        <taxon>Mammalia</taxon>
        <taxon>Eutheria</taxon>
        <taxon>Laurasiatheria</taxon>
        <taxon>Chiroptera</taxon>
        <taxon>Yinpterochiroptera</taxon>
        <taxon>Pteropodoidea</taxon>
        <taxon>Pteropodidae</taxon>
        <taxon>Rousettinae</taxon>
        <taxon>Rousettus</taxon>
    </lineage>
</organism>
<reference evidence="2 3" key="1">
    <citation type="journal article" date="2020" name="Nature">
        <title>Six reference-quality genomes reveal evolution of bat adaptations.</title>
        <authorList>
            <person name="Jebb D."/>
            <person name="Huang Z."/>
            <person name="Pippel M."/>
            <person name="Hughes G.M."/>
            <person name="Lavrichenko K."/>
            <person name="Devanna P."/>
            <person name="Winkler S."/>
            <person name="Jermiin L.S."/>
            <person name="Skirmuntt E.C."/>
            <person name="Katzourakis A."/>
            <person name="Burkitt-Gray L."/>
            <person name="Ray D.A."/>
            <person name="Sullivan K.A.M."/>
            <person name="Roscito J.G."/>
            <person name="Kirilenko B.M."/>
            <person name="Davalos L.M."/>
            <person name="Corthals A.P."/>
            <person name="Power M.L."/>
            <person name="Jones G."/>
            <person name="Ransome R.D."/>
            <person name="Dechmann D.K.N."/>
            <person name="Locatelli A.G."/>
            <person name="Puechmaille S.J."/>
            <person name="Fedrigo O."/>
            <person name="Jarvis E.D."/>
            <person name="Hiller M."/>
            <person name="Vernes S.C."/>
            <person name="Myers E.W."/>
            <person name="Teeling E.C."/>
        </authorList>
    </citation>
    <scope>NUCLEOTIDE SEQUENCE [LARGE SCALE GENOMIC DNA]</scope>
    <source>
        <strain evidence="2">MRouAeg1</strain>
        <tissue evidence="2">Muscle</tissue>
    </source>
</reference>
<feature type="compositionally biased region" description="Polar residues" evidence="1">
    <location>
        <begin position="131"/>
        <end position="144"/>
    </location>
</feature>
<keyword evidence="3" id="KW-1185">Reference proteome</keyword>
<sequence length="144" mass="15750">MQSGVASMTEKLAAPTAVSSGYAPMQMPESANLKILVSTCMEKCMKSVGYKSCIFLTQNKEKLMRRSACRHSDTRWRRPLPSRQVKTKCSVSAWKWSSRSHLLLRGDLGFSLIAIIHTACPASDSGGAPSSLRTQSLSLVQNAE</sequence>
<evidence type="ECO:0000313" key="3">
    <source>
        <dbReference type="Proteomes" id="UP000593571"/>
    </source>
</evidence>
<feature type="region of interest" description="Disordered" evidence="1">
    <location>
        <begin position="123"/>
        <end position="144"/>
    </location>
</feature>
<comment type="caution">
    <text evidence="2">The sequence shown here is derived from an EMBL/GenBank/DDBJ whole genome shotgun (WGS) entry which is preliminary data.</text>
</comment>
<evidence type="ECO:0000256" key="1">
    <source>
        <dbReference type="SAM" id="MobiDB-lite"/>
    </source>
</evidence>
<dbReference type="EMBL" id="JACASE010000002">
    <property type="protein sequence ID" value="KAF6495803.1"/>
    <property type="molecule type" value="Genomic_DNA"/>
</dbReference>